<feature type="coiled-coil region" evidence="7">
    <location>
        <begin position="225"/>
        <end position="259"/>
    </location>
</feature>
<dbReference type="Pfam" id="PF00512">
    <property type="entry name" value="HisKA"/>
    <property type="match status" value="1"/>
</dbReference>
<dbReference type="InterPro" id="IPR050736">
    <property type="entry name" value="Sensor_HK_Regulatory"/>
</dbReference>
<dbReference type="SUPFAM" id="SSF55874">
    <property type="entry name" value="ATPase domain of HSP90 chaperone/DNA topoisomerase II/histidine kinase"/>
    <property type="match status" value="1"/>
</dbReference>
<comment type="caution">
    <text evidence="10">The sequence shown here is derived from an EMBL/GenBank/DDBJ whole genome shotgun (WGS) entry which is preliminary data.</text>
</comment>
<keyword evidence="3" id="KW-0597">Phosphoprotein</keyword>
<dbReference type="GO" id="GO:0000155">
    <property type="term" value="F:phosphorelay sensor kinase activity"/>
    <property type="evidence" value="ECO:0007669"/>
    <property type="project" value="InterPro"/>
</dbReference>
<accession>A0A0P7YVM5</accession>
<evidence type="ECO:0000256" key="8">
    <source>
        <dbReference type="SAM" id="Phobius"/>
    </source>
</evidence>
<feature type="transmembrane region" description="Helical" evidence="8">
    <location>
        <begin position="21"/>
        <end position="42"/>
    </location>
</feature>
<reference evidence="10 11" key="1">
    <citation type="submission" date="2015-09" db="EMBL/GenBank/DDBJ databases">
        <title>Identification and resolution of microdiversity through metagenomic sequencing of parallel consortia.</title>
        <authorList>
            <person name="Nelson W.C."/>
            <person name="Romine M.F."/>
            <person name="Lindemann S.R."/>
        </authorList>
    </citation>
    <scope>NUCLEOTIDE SEQUENCE [LARGE SCALE GENOMIC DNA]</scope>
    <source>
        <strain evidence="10">Ana</strain>
    </source>
</reference>
<dbReference type="STRING" id="1666911.HLUCCA11_14480"/>
<evidence type="ECO:0000259" key="9">
    <source>
        <dbReference type="PROSITE" id="PS50109"/>
    </source>
</evidence>
<dbReference type="EC" id="2.7.13.3" evidence="2"/>
<dbReference type="Gene3D" id="1.10.287.130">
    <property type="match status" value="1"/>
</dbReference>
<protein>
    <recommendedName>
        <fullName evidence="2">histidine kinase</fullName>
        <ecNumber evidence="2">2.7.13.3</ecNumber>
    </recommendedName>
</protein>
<dbReference type="Proteomes" id="UP000050465">
    <property type="component" value="Unassembled WGS sequence"/>
</dbReference>
<dbReference type="FunFam" id="3.30.565.10:FF:000006">
    <property type="entry name" value="Sensor histidine kinase WalK"/>
    <property type="match status" value="1"/>
</dbReference>
<feature type="transmembrane region" description="Helical" evidence="8">
    <location>
        <begin position="203"/>
        <end position="225"/>
    </location>
</feature>
<dbReference type="SUPFAM" id="SSF47384">
    <property type="entry name" value="Homodimeric domain of signal transducing histidine kinase"/>
    <property type="match status" value="1"/>
</dbReference>
<evidence type="ECO:0000256" key="7">
    <source>
        <dbReference type="SAM" id="Coils"/>
    </source>
</evidence>
<dbReference type="InterPro" id="IPR036097">
    <property type="entry name" value="HisK_dim/P_sf"/>
</dbReference>
<keyword evidence="4" id="KW-0808">Transferase</keyword>
<dbReference type="PANTHER" id="PTHR43711:SF1">
    <property type="entry name" value="HISTIDINE KINASE 1"/>
    <property type="match status" value="1"/>
</dbReference>
<evidence type="ECO:0000256" key="2">
    <source>
        <dbReference type="ARBA" id="ARBA00012438"/>
    </source>
</evidence>
<dbReference type="SMART" id="SM00387">
    <property type="entry name" value="HATPase_c"/>
    <property type="match status" value="1"/>
</dbReference>
<evidence type="ECO:0000313" key="10">
    <source>
        <dbReference type="EMBL" id="KPQ34502.1"/>
    </source>
</evidence>
<dbReference type="InterPro" id="IPR005467">
    <property type="entry name" value="His_kinase_dom"/>
</dbReference>
<dbReference type="Pfam" id="PF02518">
    <property type="entry name" value="HATPase_c"/>
    <property type="match status" value="1"/>
</dbReference>
<keyword evidence="7" id="KW-0175">Coiled coil</keyword>
<dbReference type="InterPro" id="IPR003661">
    <property type="entry name" value="HisK_dim/P_dom"/>
</dbReference>
<dbReference type="PRINTS" id="PR00344">
    <property type="entry name" value="BCTRLSENSOR"/>
</dbReference>
<comment type="catalytic activity">
    <reaction evidence="1">
        <text>ATP + protein L-histidine = ADP + protein N-phospho-L-histidine.</text>
        <dbReference type="EC" id="2.7.13.3"/>
    </reaction>
</comment>
<evidence type="ECO:0000256" key="6">
    <source>
        <dbReference type="ARBA" id="ARBA00023012"/>
    </source>
</evidence>
<keyword evidence="8" id="KW-0812">Transmembrane</keyword>
<evidence type="ECO:0000256" key="5">
    <source>
        <dbReference type="ARBA" id="ARBA00022777"/>
    </source>
</evidence>
<proteinExistence type="predicted"/>
<gene>
    <name evidence="10" type="ORF">HLUCCA11_14480</name>
</gene>
<keyword evidence="6" id="KW-0902">Two-component regulatory system</keyword>
<dbReference type="PATRIC" id="fig|1666911.3.peg.148"/>
<dbReference type="PANTHER" id="PTHR43711">
    <property type="entry name" value="TWO-COMPONENT HISTIDINE KINASE"/>
    <property type="match status" value="1"/>
</dbReference>
<dbReference type="AlphaFoldDB" id="A0A0P7YVM5"/>
<dbReference type="SMART" id="SM00388">
    <property type="entry name" value="HisKA"/>
    <property type="match status" value="1"/>
</dbReference>
<feature type="domain" description="Histidine kinase" evidence="9">
    <location>
        <begin position="259"/>
        <end position="487"/>
    </location>
</feature>
<keyword evidence="8" id="KW-0472">Membrane</keyword>
<sequence length="537" mass="59929">MAGLARRLSHLWQPLPIRVRGAIIIAIPVTCLLTTLSAFAWLKASLAEDETWIQHTQMVRLETKQLANALVDAETGVRGYGLTQREEFLEPYQSAQVEIPGSLDRLESLVGDNPPQVQQIQEIRRLTDDNLTIFQQKLSLKRSLQQISGEPDTKVPAADLYDWLEEGKETMDMARAAIDRFTEVEEALLAQRIQHRDRYQQTAWLALCLLAIISLLAALFAVRLFHQLERELADREAHLKTANHRLENACNQLQRFTADASHELRAPLAAVLSNAQVGLMALDDSEADFLEPADYSSDIRSRLENIVSLTKRMSTLVKALLFLARHESLLAAQDVQRVDLTKLVSQWVVDWQTEVAAHQLTLSADLPTVPLTVNANPHLLHQAVTNLFTNAWRYTPAGGHIHLHLYSCKDQAVLEVQDSGIGIPKESLSLIFERFYRVDAKRTKATGGLGLGLAIMQQIVQAHRGEVRVTSAVGQGSTFTIFLPLEAVDLKTVDSKTVDSKTVDLKTVDLKTVDSKTVDLKTVDLKTVDLKTVDLET</sequence>
<organism evidence="10 11">
    <name type="scientific">Phormidesmis priestleyi Ana</name>
    <dbReference type="NCBI Taxonomy" id="1666911"/>
    <lineage>
        <taxon>Bacteria</taxon>
        <taxon>Bacillati</taxon>
        <taxon>Cyanobacteriota</taxon>
        <taxon>Cyanophyceae</taxon>
        <taxon>Leptolyngbyales</taxon>
        <taxon>Leptolyngbyaceae</taxon>
        <taxon>Phormidesmis</taxon>
    </lineage>
</organism>
<dbReference type="InterPro" id="IPR003594">
    <property type="entry name" value="HATPase_dom"/>
</dbReference>
<dbReference type="EMBL" id="LJZR01000019">
    <property type="protein sequence ID" value="KPQ34502.1"/>
    <property type="molecule type" value="Genomic_DNA"/>
</dbReference>
<dbReference type="CDD" id="cd00075">
    <property type="entry name" value="HATPase"/>
    <property type="match status" value="1"/>
</dbReference>
<evidence type="ECO:0000256" key="3">
    <source>
        <dbReference type="ARBA" id="ARBA00022553"/>
    </source>
</evidence>
<dbReference type="InterPro" id="IPR007891">
    <property type="entry name" value="CHASE3"/>
</dbReference>
<evidence type="ECO:0000256" key="1">
    <source>
        <dbReference type="ARBA" id="ARBA00000085"/>
    </source>
</evidence>
<dbReference type="CDD" id="cd19410">
    <property type="entry name" value="HK9-like_sensor"/>
    <property type="match status" value="1"/>
</dbReference>
<evidence type="ECO:0000256" key="4">
    <source>
        <dbReference type="ARBA" id="ARBA00022679"/>
    </source>
</evidence>
<name>A0A0P7YVM5_9CYAN</name>
<keyword evidence="5 10" id="KW-0418">Kinase</keyword>
<dbReference type="InterPro" id="IPR036890">
    <property type="entry name" value="HATPase_C_sf"/>
</dbReference>
<dbReference type="PROSITE" id="PS50109">
    <property type="entry name" value="HIS_KIN"/>
    <property type="match status" value="1"/>
</dbReference>
<dbReference type="InterPro" id="IPR004358">
    <property type="entry name" value="Sig_transdc_His_kin-like_C"/>
</dbReference>
<dbReference type="Pfam" id="PF05227">
    <property type="entry name" value="CHASE3"/>
    <property type="match status" value="1"/>
</dbReference>
<dbReference type="CDD" id="cd00082">
    <property type="entry name" value="HisKA"/>
    <property type="match status" value="1"/>
</dbReference>
<dbReference type="Gene3D" id="3.30.565.10">
    <property type="entry name" value="Histidine kinase-like ATPase, C-terminal domain"/>
    <property type="match status" value="1"/>
</dbReference>
<keyword evidence="8" id="KW-1133">Transmembrane helix</keyword>
<evidence type="ECO:0000313" key="11">
    <source>
        <dbReference type="Proteomes" id="UP000050465"/>
    </source>
</evidence>